<comment type="caution">
    <text evidence="2">The sequence shown here is derived from an EMBL/GenBank/DDBJ whole genome shotgun (WGS) entry which is preliminary data.</text>
</comment>
<feature type="region of interest" description="Disordered" evidence="1">
    <location>
        <begin position="1"/>
        <end position="51"/>
    </location>
</feature>
<evidence type="ECO:0000313" key="2">
    <source>
        <dbReference type="EMBL" id="KAL1130322.1"/>
    </source>
</evidence>
<dbReference type="Proteomes" id="UP001558652">
    <property type="component" value="Unassembled WGS sequence"/>
</dbReference>
<evidence type="ECO:0008006" key="4">
    <source>
        <dbReference type="Google" id="ProtNLM"/>
    </source>
</evidence>
<organism evidence="2 3">
    <name type="scientific">Ranatra chinensis</name>
    <dbReference type="NCBI Taxonomy" id="642074"/>
    <lineage>
        <taxon>Eukaryota</taxon>
        <taxon>Metazoa</taxon>
        <taxon>Ecdysozoa</taxon>
        <taxon>Arthropoda</taxon>
        <taxon>Hexapoda</taxon>
        <taxon>Insecta</taxon>
        <taxon>Pterygota</taxon>
        <taxon>Neoptera</taxon>
        <taxon>Paraneoptera</taxon>
        <taxon>Hemiptera</taxon>
        <taxon>Heteroptera</taxon>
        <taxon>Panheteroptera</taxon>
        <taxon>Nepomorpha</taxon>
        <taxon>Nepidae</taxon>
        <taxon>Ranatrinae</taxon>
        <taxon>Ranatra</taxon>
    </lineage>
</organism>
<evidence type="ECO:0000313" key="3">
    <source>
        <dbReference type="Proteomes" id="UP001558652"/>
    </source>
</evidence>
<dbReference type="AlphaFoldDB" id="A0ABD0YGD7"/>
<dbReference type="SUPFAM" id="SSF50630">
    <property type="entry name" value="Acid proteases"/>
    <property type="match status" value="1"/>
</dbReference>
<reference evidence="2 3" key="1">
    <citation type="submission" date="2024-07" db="EMBL/GenBank/DDBJ databases">
        <title>Chromosome-level genome assembly of the water stick insect Ranatra chinensis (Heteroptera: Nepidae).</title>
        <authorList>
            <person name="Liu X."/>
        </authorList>
    </citation>
    <scope>NUCLEOTIDE SEQUENCE [LARGE SCALE GENOMIC DNA]</scope>
    <source>
        <strain evidence="2">Cailab_2021Rc</strain>
        <tissue evidence="2">Muscle</tissue>
    </source>
</reference>
<accession>A0ABD0YGD7</accession>
<proteinExistence type="predicted"/>
<dbReference type="Gene3D" id="2.40.70.10">
    <property type="entry name" value="Acid Proteases"/>
    <property type="match status" value="1"/>
</dbReference>
<name>A0ABD0YGD7_9HEMI</name>
<dbReference type="EMBL" id="JBFDAA010000008">
    <property type="protein sequence ID" value="KAL1130322.1"/>
    <property type="molecule type" value="Genomic_DNA"/>
</dbReference>
<dbReference type="InterPro" id="IPR021109">
    <property type="entry name" value="Peptidase_aspartic_dom_sf"/>
</dbReference>
<gene>
    <name evidence="2" type="ORF">AAG570_013260</name>
</gene>
<keyword evidence="3" id="KW-1185">Reference proteome</keyword>
<feature type="compositionally biased region" description="Low complexity" evidence="1">
    <location>
        <begin position="31"/>
        <end position="48"/>
    </location>
</feature>
<evidence type="ECO:0000256" key="1">
    <source>
        <dbReference type="SAM" id="MobiDB-lite"/>
    </source>
</evidence>
<protein>
    <recommendedName>
        <fullName evidence="4">Peptidase A2 domain-containing protein</fullName>
    </recommendedName>
</protein>
<sequence length="213" mass="22615">MRIPQRAQYLPSASTRRGRCRSMSKRESDASDSASSSASDRSSGAFSSGNEGLAARRRTYAVVTAQQRHRRRVRMAVAGGKEQLTIADHQCTGWDAKVLVDTGSTHTAVHTDADRALGCLGAVTPYSCEAATVAGITAIGGELALYLQPISGLKRTVQAHVLDWGPQNYQVILGADAMRSLGARVVGGSKWGIGASVRLQCPVAARTMWGQQS</sequence>